<dbReference type="EMBL" id="JBHRXJ010000010">
    <property type="protein sequence ID" value="MFC3529327.1"/>
    <property type="molecule type" value="Genomic_DNA"/>
</dbReference>
<dbReference type="PANTHER" id="PTHR30255">
    <property type="entry name" value="SINGLE-STRANDED-DNA-SPECIFIC EXONUCLEASE RECJ"/>
    <property type="match status" value="1"/>
</dbReference>
<protein>
    <recommendedName>
        <fullName evidence="2">Single-stranded-DNA-specific exonuclease RecJ</fullName>
    </recommendedName>
</protein>
<sequence>MTAFLSVESSLTGRLWRGPDATLERTAEALAQDSRLPLPVARVLAARGVSAQEAPGYLDPKLRDLLPDPLSLRDMAKAAARIAKAALGRQRIAIFADYDVDGGASAALLIDWLRQQGHEATLYIPDRIDEGYGPNAPAMAALAEGHDLIICVDCGTLSHEALAAAAPRDVIVLDHHQGGETLPPALAVVNPNRADEDGSLGHLCAAGVVFLTLVQANRTLREGGHSQPDLIGLLDLVALATVADVAPLIGVNRAFVRQGLTIMARRERPGLVALSDVARLDSAPNAFHLGFLLGPRINAGGRVGRADLGAQCLSCTDAARAAKYAAELDELNRDRRAIEAAVREEALAQVEARGAPLLAWAAGDGWHPGVVGIVAARVKEATGLPAVVIGIEGGIGKGSARSVPGVDLGRAVQRLAAEGLLLKGGGHAMAAGLTVEAAKIPAAMARLAELLAREMAARSGAGELRISGLLDPAGATIELMQMLERAGPFGQAAPAPRFAFAGQLIDSAGAMGDSHLRLRFRSPGSPVLEAVAWGAMSGPLGPALLGAKGRRFHLAGKLELSQWGGRERVRLRLDDAAPAE</sequence>
<dbReference type="InterPro" id="IPR038763">
    <property type="entry name" value="DHH_sf"/>
</dbReference>
<dbReference type="Pfam" id="PF17768">
    <property type="entry name" value="RecJ_OB"/>
    <property type="match status" value="1"/>
</dbReference>
<dbReference type="NCBIfam" id="TIGR00644">
    <property type="entry name" value="recJ"/>
    <property type="match status" value="1"/>
</dbReference>
<dbReference type="RefSeq" id="WP_377745233.1">
    <property type="nucleotide sequence ID" value="NZ_JBHRXJ010000010.1"/>
</dbReference>
<dbReference type="InterPro" id="IPR051673">
    <property type="entry name" value="SSDNA_exonuclease_RecJ"/>
</dbReference>
<evidence type="ECO:0000256" key="3">
    <source>
        <dbReference type="ARBA" id="ARBA00022722"/>
    </source>
</evidence>
<dbReference type="InterPro" id="IPR004610">
    <property type="entry name" value="RecJ"/>
</dbReference>
<dbReference type="InterPro" id="IPR001667">
    <property type="entry name" value="DDH_dom"/>
</dbReference>
<evidence type="ECO:0000256" key="4">
    <source>
        <dbReference type="ARBA" id="ARBA00022801"/>
    </source>
</evidence>
<evidence type="ECO:0000259" key="8">
    <source>
        <dbReference type="Pfam" id="PF02272"/>
    </source>
</evidence>
<keyword evidence="3" id="KW-0540">Nuclease</keyword>
<dbReference type="SUPFAM" id="SSF64182">
    <property type="entry name" value="DHH phosphoesterases"/>
    <property type="match status" value="1"/>
</dbReference>
<dbReference type="Gene3D" id="3.10.310.30">
    <property type="match status" value="1"/>
</dbReference>
<keyword evidence="4" id="KW-0378">Hydrolase</keyword>
<dbReference type="Gene3D" id="3.90.1640.30">
    <property type="match status" value="1"/>
</dbReference>
<feature type="domain" description="DHHA1" evidence="8">
    <location>
        <begin position="362"/>
        <end position="451"/>
    </location>
</feature>
<reference evidence="11" key="1">
    <citation type="journal article" date="2019" name="Int. J. Syst. Evol. Microbiol.">
        <title>The Global Catalogue of Microorganisms (GCM) 10K type strain sequencing project: providing services to taxonomists for standard genome sequencing and annotation.</title>
        <authorList>
            <consortium name="The Broad Institute Genomics Platform"/>
            <consortium name="The Broad Institute Genome Sequencing Center for Infectious Disease"/>
            <person name="Wu L."/>
            <person name="Ma J."/>
        </authorList>
    </citation>
    <scope>NUCLEOTIDE SEQUENCE [LARGE SCALE GENOMIC DNA]</scope>
    <source>
        <strain evidence="11">KCTC 42899</strain>
    </source>
</reference>
<organism evidence="10 11">
    <name type="scientific">Paracoccus mangrovi</name>
    <dbReference type="NCBI Taxonomy" id="1715645"/>
    <lineage>
        <taxon>Bacteria</taxon>
        <taxon>Pseudomonadati</taxon>
        <taxon>Pseudomonadota</taxon>
        <taxon>Alphaproteobacteria</taxon>
        <taxon>Rhodobacterales</taxon>
        <taxon>Paracoccaceae</taxon>
        <taxon>Paracoccus</taxon>
    </lineage>
</organism>
<keyword evidence="11" id="KW-1185">Reference proteome</keyword>
<comment type="caution">
    <text evidence="10">The sequence shown here is derived from an EMBL/GenBank/DDBJ whole genome shotgun (WGS) entry which is preliminary data.</text>
</comment>
<name>A0ABV7R7F1_9RHOB</name>
<feature type="domain" description="DDH" evidence="7">
    <location>
        <begin position="91"/>
        <end position="241"/>
    </location>
</feature>
<keyword evidence="5 10" id="KW-0269">Exonuclease</keyword>
<dbReference type="Proteomes" id="UP001595721">
    <property type="component" value="Unassembled WGS sequence"/>
</dbReference>
<proteinExistence type="inferred from homology"/>
<keyword evidence="6" id="KW-0175">Coiled coil</keyword>
<dbReference type="Pfam" id="PF01368">
    <property type="entry name" value="DHH"/>
    <property type="match status" value="1"/>
</dbReference>
<accession>A0ABV7R7F1</accession>
<evidence type="ECO:0000256" key="5">
    <source>
        <dbReference type="ARBA" id="ARBA00022839"/>
    </source>
</evidence>
<evidence type="ECO:0000259" key="7">
    <source>
        <dbReference type="Pfam" id="PF01368"/>
    </source>
</evidence>
<comment type="similarity">
    <text evidence="1">Belongs to the RecJ family.</text>
</comment>
<evidence type="ECO:0000313" key="10">
    <source>
        <dbReference type="EMBL" id="MFC3529327.1"/>
    </source>
</evidence>
<dbReference type="GO" id="GO:0004527">
    <property type="term" value="F:exonuclease activity"/>
    <property type="evidence" value="ECO:0007669"/>
    <property type="project" value="UniProtKB-KW"/>
</dbReference>
<gene>
    <name evidence="10" type="primary">recJ</name>
    <name evidence="10" type="ORF">ACFOMH_14195</name>
</gene>
<dbReference type="InterPro" id="IPR041122">
    <property type="entry name" value="RecJ_OB"/>
</dbReference>
<feature type="coiled-coil region" evidence="6">
    <location>
        <begin position="321"/>
        <end position="348"/>
    </location>
</feature>
<dbReference type="Pfam" id="PF02272">
    <property type="entry name" value="DHHA1"/>
    <property type="match status" value="1"/>
</dbReference>
<dbReference type="InterPro" id="IPR003156">
    <property type="entry name" value="DHHA1_dom"/>
</dbReference>
<evidence type="ECO:0000313" key="11">
    <source>
        <dbReference type="Proteomes" id="UP001595721"/>
    </source>
</evidence>
<evidence type="ECO:0000256" key="1">
    <source>
        <dbReference type="ARBA" id="ARBA00005915"/>
    </source>
</evidence>
<evidence type="ECO:0000259" key="9">
    <source>
        <dbReference type="Pfam" id="PF17768"/>
    </source>
</evidence>
<evidence type="ECO:0000256" key="2">
    <source>
        <dbReference type="ARBA" id="ARBA00019841"/>
    </source>
</evidence>
<dbReference type="PANTHER" id="PTHR30255:SF2">
    <property type="entry name" value="SINGLE-STRANDED-DNA-SPECIFIC EXONUCLEASE RECJ"/>
    <property type="match status" value="1"/>
</dbReference>
<feature type="domain" description="RecJ OB" evidence="9">
    <location>
        <begin position="469"/>
        <end position="575"/>
    </location>
</feature>
<evidence type="ECO:0000256" key="6">
    <source>
        <dbReference type="SAM" id="Coils"/>
    </source>
</evidence>